<sequence length="170" mass="19650">GVFRPAEGSSDKYIVSVERHRAVAGCSYHPGSPMPAFETYQQELIFDPELMELDDYDIQHVGYSIDVGSLAQQSADIDWSPRVLRRKNWKSKRRVELCICNWSIETRSRAKARAALEEELRSLNHEASFESLEMGREERADYSQRLEDAFTGIILGEFDQNWNYPELIDD</sequence>
<dbReference type="EMBL" id="BART01029080">
    <property type="protein sequence ID" value="GAG96855.1"/>
    <property type="molecule type" value="Genomic_DNA"/>
</dbReference>
<evidence type="ECO:0000313" key="1">
    <source>
        <dbReference type="EMBL" id="GAG96855.1"/>
    </source>
</evidence>
<name>X1BPC2_9ZZZZ</name>
<comment type="caution">
    <text evidence="1">The sequence shown here is derived from an EMBL/GenBank/DDBJ whole genome shotgun (WGS) entry which is preliminary data.</text>
</comment>
<accession>X1BPC2</accession>
<reference evidence="1" key="1">
    <citation type="journal article" date="2014" name="Front. Microbiol.">
        <title>High frequency of phylogenetically diverse reductive dehalogenase-homologous genes in deep subseafloor sedimentary metagenomes.</title>
        <authorList>
            <person name="Kawai M."/>
            <person name="Futagami T."/>
            <person name="Toyoda A."/>
            <person name="Takaki Y."/>
            <person name="Nishi S."/>
            <person name="Hori S."/>
            <person name="Arai W."/>
            <person name="Tsubouchi T."/>
            <person name="Morono Y."/>
            <person name="Uchiyama I."/>
            <person name="Ito T."/>
            <person name="Fujiyama A."/>
            <person name="Inagaki F."/>
            <person name="Takami H."/>
        </authorList>
    </citation>
    <scope>NUCLEOTIDE SEQUENCE</scope>
    <source>
        <strain evidence="1">Expedition CK06-06</strain>
    </source>
</reference>
<feature type="non-terminal residue" evidence="1">
    <location>
        <position position="1"/>
    </location>
</feature>
<gene>
    <name evidence="1" type="ORF">S01H4_51113</name>
</gene>
<organism evidence="1">
    <name type="scientific">marine sediment metagenome</name>
    <dbReference type="NCBI Taxonomy" id="412755"/>
    <lineage>
        <taxon>unclassified sequences</taxon>
        <taxon>metagenomes</taxon>
        <taxon>ecological metagenomes</taxon>
    </lineage>
</organism>
<protein>
    <submittedName>
        <fullName evidence="1">Uncharacterized protein</fullName>
    </submittedName>
</protein>
<dbReference type="AlphaFoldDB" id="X1BPC2"/>
<proteinExistence type="predicted"/>